<feature type="transmembrane region" description="Helical" evidence="1">
    <location>
        <begin position="183"/>
        <end position="201"/>
    </location>
</feature>
<feature type="transmembrane region" description="Helical" evidence="1">
    <location>
        <begin position="81"/>
        <end position="102"/>
    </location>
</feature>
<dbReference type="AlphaFoldDB" id="A0A1G1T6A9"/>
<reference evidence="3 4" key="1">
    <citation type="submission" date="2016-08" db="EMBL/GenBank/DDBJ databases">
        <title>Hymenobacter coccineus sp. nov., Hymenobacter lapidarius sp. nov. and Hymenobacter glacialis sp. nov., isolated from Antarctic soil.</title>
        <authorList>
            <person name="Sedlacek I."/>
            <person name="Kralova S."/>
            <person name="Kyrova K."/>
            <person name="Maslanova I."/>
            <person name="Stankova E."/>
            <person name="Vrbovska V."/>
            <person name="Nemec M."/>
            <person name="Bartak M."/>
            <person name="Svec P."/>
            <person name="Busse H.-J."/>
            <person name="Pantucek R."/>
        </authorList>
    </citation>
    <scope>NUCLEOTIDE SEQUENCE [LARGE SCALE GENOMIC DNA]</scope>
    <source>
        <strain evidence="3 4">CCM 8648</strain>
    </source>
</reference>
<sequence>MASFLESVELPSAQAAPLASQPPGKSWPVAWAQPGFRARLMLVLGLLVGLLAVVPHFYQFIQSRPGQLLPDPLLGRLPVHDVSAVTFTLMYGSIVAALVFLLPRPLLLVRVLWAYLLLQLLRMLTLWLLPLDPPAALVMLHDPVVDRLFGTTTQPVVRDLFFSGHTATMALLALAVRGRYWRVALALATMAVGTLVLVQRVHYSYDVLAAPLFAWLAYYLAGWWACHAPKHKQPRRIGEAV</sequence>
<dbReference type="InterPro" id="IPR025749">
    <property type="entry name" value="Sphingomyelin_synth-like_dom"/>
</dbReference>
<dbReference type="EMBL" id="MDZC01000050">
    <property type="protein sequence ID" value="OGX86407.1"/>
    <property type="molecule type" value="Genomic_DNA"/>
</dbReference>
<evidence type="ECO:0000313" key="3">
    <source>
        <dbReference type="EMBL" id="OGX86407.1"/>
    </source>
</evidence>
<evidence type="ECO:0000313" key="4">
    <source>
        <dbReference type="Proteomes" id="UP000177791"/>
    </source>
</evidence>
<dbReference type="OrthoDB" id="792641at2"/>
<comment type="caution">
    <text evidence="3">The sequence shown here is derived from an EMBL/GenBank/DDBJ whole genome shotgun (WGS) entry which is preliminary data.</text>
</comment>
<evidence type="ECO:0000256" key="1">
    <source>
        <dbReference type="SAM" id="Phobius"/>
    </source>
</evidence>
<evidence type="ECO:0000259" key="2">
    <source>
        <dbReference type="Pfam" id="PF14360"/>
    </source>
</evidence>
<dbReference type="RefSeq" id="WP_070733826.1">
    <property type="nucleotide sequence ID" value="NZ_MDZC01000050.1"/>
</dbReference>
<organism evidence="3 4">
    <name type="scientific">Hymenobacter glacialis</name>
    <dbReference type="NCBI Taxonomy" id="1908236"/>
    <lineage>
        <taxon>Bacteria</taxon>
        <taxon>Pseudomonadati</taxon>
        <taxon>Bacteroidota</taxon>
        <taxon>Cytophagia</taxon>
        <taxon>Cytophagales</taxon>
        <taxon>Hymenobacteraceae</taxon>
        <taxon>Hymenobacter</taxon>
    </lineage>
</organism>
<dbReference type="STRING" id="1908236.BEN48_13070"/>
<proteinExistence type="predicted"/>
<gene>
    <name evidence="3" type="ORF">BEN48_13070</name>
</gene>
<keyword evidence="4" id="KW-1185">Reference proteome</keyword>
<name>A0A1G1T6A9_9BACT</name>
<keyword evidence="1" id="KW-0812">Transmembrane</keyword>
<feature type="transmembrane region" description="Helical" evidence="1">
    <location>
        <begin position="107"/>
        <end position="129"/>
    </location>
</feature>
<feature type="transmembrane region" description="Helical" evidence="1">
    <location>
        <begin position="160"/>
        <end position="176"/>
    </location>
</feature>
<dbReference type="Gene3D" id="1.20.144.10">
    <property type="entry name" value="Phosphatidic acid phosphatase type 2/haloperoxidase"/>
    <property type="match status" value="1"/>
</dbReference>
<feature type="transmembrane region" description="Helical" evidence="1">
    <location>
        <begin position="40"/>
        <end position="61"/>
    </location>
</feature>
<accession>A0A1G1T6A9</accession>
<protein>
    <recommendedName>
        <fullName evidence="2">Sphingomyelin synthase-like domain-containing protein</fullName>
    </recommendedName>
</protein>
<feature type="domain" description="Sphingomyelin synthase-like" evidence="2">
    <location>
        <begin position="159"/>
        <end position="219"/>
    </location>
</feature>
<dbReference type="Proteomes" id="UP000177791">
    <property type="component" value="Unassembled WGS sequence"/>
</dbReference>
<dbReference type="Pfam" id="PF14360">
    <property type="entry name" value="PAP2_C"/>
    <property type="match status" value="1"/>
</dbReference>
<keyword evidence="1" id="KW-0472">Membrane</keyword>
<feature type="transmembrane region" description="Helical" evidence="1">
    <location>
        <begin position="207"/>
        <end position="226"/>
    </location>
</feature>
<keyword evidence="1" id="KW-1133">Transmembrane helix</keyword>